<feature type="chain" id="PRO_5020231749" evidence="1">
    <location>
        <begin position="21"/>
        <end position="203"/>
    </location>
</feature>
<dbReference type="Gene3D" id="3.40.50.1110">
    <property type="entry name" value="SGNH hydrolase"/>
    <property type="match status" value="1"/>
</dbReference>
<dbReference type="AlphaFoldDB" id="A0A4Q7ZCU0"/>
<feature type="domain" description="SGNH hydrolase-type esterase" evidence="2">
    <location>
        <begin position="25"/>
        <end position="187"/>
    </location>
</feature>
<sequence>MRVKAVLLAGLLASTLSAQAATVVVFGDSISAAYGLEVNKGWVAKLQQRLDREQPGKHQVINASVSGETTQGGLLRLPKVLKQYQPDVLVLELGGNDGLRGQPLPLMAKNLTAMITQARQQHSRVLLVGMRIPPNYGKAYTEAFAATFPQVAKATKTPLLPFLLEGVGGRPELMQDDGIHPNAQAQDRLADNVWPYLKPLLKP</sequence>
<organism evidence="3 4">
    <name type="scientific">Fluviicoccus keumensis</name>
    <dbReference type="NCBI Taxonomy" id="1435465"/>
    <lineage>
        <taxon>Bacteria</taxon>
        <taxon>Pseudomonadati</taxon>
        <taxon>Pseudomonadota</taxon>
        <taxon>Gammaproteobacteria</taxon>
        <taxon>Moraxellales</taxon>
        <taxon>Moraxellaceae</taxon>
        <taxon>Fluviicoccus</taxon>
    </lineage>
</organism>
<evidence type="ECO:0000259" key="2">
    <source>
        <dbReference type="Pfam" id="PF13472"/>
    </source>
</evidence>
<feature type="signal peptide" evidence="1">
    <location>
        <begin position="1"/>
        <end position="20"/>
    </location>
</feature>
<name>A0A4Q7ZCU0_9GAMM</name>
<dbReference type="InterPro" id="IPR013830">
    <property type="entry name" value="SGNH_hydro"/>
</dbReference>
<dbReference type="EMBL" id="SHKX01000010">
    <property type="protein sequence ID" value="RZU47815.1"/>
    <property type="molecule type" value="Genomic_DNA"/>
</dbReference>
<dbReference type="InterPro" id="IPR036514">
    <property type="entry name" value="SGNH_hydro_sf"/>
</dbReference>
<dbReference type="Proteomes" id="UP000292423">
    <property type="component" value="Unassembled WGS sequence"/>
</dbReference>
<dbReference type="CDD" id="cd01822">
    <property type="entry name" value="Lysophospholipase_L1_like"/>
    <property type="match status" value="1"/>
</dbReference>
<evidence type="ECO:0000313" key="4">
    <source>
        <dbReference type="Proteomes" id="UP000292423"/>
    </source>
</evidence>
<dbReference type="SUPFAM" id="SSF52266">
    <property type="entry name" value="SGNH hydrolase"/>
    <property type="match status" value="1"/>
</dbReference>
<keyword evidence="4" id="KW-1185">Reference proteome</keyword>
<dbReference type="PANTHER" id="PTHR30383:SF24">
    <property type="entry name" value="THIOESTERASE 1_PROTEASE 1_LYSOPHOSPHOLIPASE L1"/>
    <property type="match status" value="1"/>
</dbReference>
<accession>A0A4Q7ZCU0</accession>
<gene>
    <name evidence="3" type="ORF">EV700_0782</name>
</gene>
<dbReference type="GO" id="GO:0004622">
    <property type="term" value="F:phosphatidylcholine lysophospholipase activity"/>
    <property type="evidence" value="ECO:0007669"/>
    <property type="project" value="TreeGrafter"/>
</dbReference>
<protein>
    <submittedName>
        <fullName evidence="3">Acyl-CoA thioesterase-1</fullName>
    </submittedName>
</protein>
<dbReference type="Pfam" id="PF13472">
    <property type="entry name" value="Lipase_GDSL_2"/>
    <property type="match status" value="1"/>
</dbReference>
<comment type="caution">
    <text evidence="3">The sequence shown here is derived from an EMBL/GenBank/DDBJ whole genome shotgun (WGS) entry which is preliminary data.</text>
</comment>
<proteinExistence type="predicted"/>
<reference evidence="3 4" key="1">
    <citation type="submission" date="2019-02" db="EMBL/GenBank/DDBJ databases">
        <title>Genomic Encyclopedia of Type Strains, Phase IV (KMG-IV): sequencing the most valuable type-strain genomes for metagenomic binning, comparative biology and taxonomic classification.</title>
        <authorList>
            <person name="Goeker M."/>
        </authorList>
    </citation>
    <scope>NUCLEOTIDE SEQUENCE [LARGE SCALE GENOMIC DNA]</scope>
    <source>
        <strain evidence="3 4">DSM 105135</strain>
    </source>
</reference>
<dbReference type="OrthoDB" id="9786188at2"/>
<evidence type="ECO:0000313" key="3">
    <source>
        <dbReference type="EMBL" id="RZU47815.1"/>
    </source>
</evidence>
<dbReference type="InterPro" id="IPR051532">
    <property type="entry name" value="Ester_Hydrolysis_Enzymes"/>
</dbReference>
<evidence type="ECO:0000256" key="1">
    <source>
        <dbReference type="SAM" id="SignalP"/>
    </source>
</evidence>
<dbReference type="PANTHER" id="PTHR30383">
    <property type="entry name" value="THIOESTERASE 1/PROTEASE 1/LYSOPHOSPHOLIPASE L1"/>
    <property type="match status" value="1"/>
</dbReference>
<keyword evidence="1" id="KW-0732">Signal</keyword>